<keyword evidence="3" id="KW-1185">Reference proteome</keyword>
<evidence type="ECO:0000313" key="3">
    <source>
        <dbReference type="Proteomes" id="UP000789396"/>
    </source>
</evidence>
<dbReference type="AlphaFoldDB" id="A0A9N9NHH5"/>
<proteinExistence type="predicted"/>
<protein>
    <submittedName>
        <fullName evidence="2">12805_t:CDS:1</fullName>
    </submittedName>
</protein>
<dbReference type="Proteomes" id="UP000789396">
    <property type="component" value="Unassembled WGS sequence"/>
</dbReference>
<organism evidence="2 3">
    <name type="scientific">Racocetra fulgida</name>
    <dbReference type="NCBI Taxonomy" id="60492"/>
    <lineage>
        <taxon>Eukaryota</taxon>
        <taxon>Fungi</taxon>
        <taxon>Fungi incertae sedis</taxon>
        <taxon>Mucoromycota</taxon>
        <taxon>Glomeromycotina</taxon>
        <taxon>Glomeromycetes</taxon>
        <taxon>Diversisporales</taxon>
        <taxon>Gigasporaceae</taxon>
        <taxon>Racocetra</taxon>
    </lineage>
</organism>
<name>A0A9N9NHH5_9GLOM</name>
<evidence type="ECO:0000256" key="1">
    <source>
        <dbReference type="SAM" id="MobiDB-lite"/>
    </source>
</evidence>
<evidence type="ECO:0000313" key="2">
    <source>
        <dbReference type="EMBL" id="CAG8738267.1"/>
    </source>
</evidence>
<sequence>MTVHAVADLNENEREHNDDDTGGARLDTGGKIGIILSVSIVIIGGKPLSEPEQEE</sequence>
<dbReference type="EMBL" id="CAJVPZ010031050">
    <property type="protein sequence ID" value="CAG8738267.1"/>
    <property type="molecule type" value="Genomic_DNA"/>
</dbReference>
<accession>A0A9N9NHH5</accession>
<comment type="caution">
    <text evidence="2">The sequence shown here is derived from an EMBL/GenBank/DDBJ whole genome shotgun (WGS) entry which is preliminary data.</text>
</comment>
<feature type="region of interest" description="Disordered" evidence="1">
    <location>
        <begin position="1"/>
        <end position="26"/>
    </location>
</feature>
<reference evidence="2" key="1">
    <citation type="submission" date="2021-06" db="EMBL/GenBank/DDBJ databases">
        <authorList>
            <person name="Kallberg Y."/>
            <person name="Tangrot J."/>
            <person name="Rosling A."/>
        </authorList>
    </citation>
    <scope>NUCLEOTIDE SEQUENCE</scope>
    <source>
        <strain evidence="2">IN212</strain>
    </source>
</reference>
<gene>
    <name evidence="2" type="ORF">RFULGI_LOCUS12652</name>
</gene>